<feature type="chain" id="PRO_5016688046" description="DUF2219 domain-containing protein" evidence="1">
    <location>
        <begin position="26"/>
        <end position="289"/>
    </location>
</feature>
<evidence type="ECO:0000256" key="1">
    <source>
        <dbReference type="SAM" id="SignalP"/>
    </source>
</evidence>
<dbReference type="AlphaFoldDB" id="A0A371RFC3"/>
<dbReference type="Proteomes" id="UP000264589">
    <property type="component" value="Unassembled WGS sequence"/>
</dbReference>
<keyword evidence="3" id="KW-1185">Reference proteome</keyword>
<reference evidence="2 3" key="1">
    <citation type="submission" date="2018-08" db="EMBL/GenBank/DDBJ databases">
        <title>Parvularcula sp. SM1705, isolated from surface water of the South Sea China.</title>
        <authorList>
            <person name="Sun L."/>
        </authorList>
    </citation>
    <scope>NUCLEOTIDE SEQUENCE [LARGE SCALE GENOMIC DNA]</scope>
    <source>
        <strain evidence="2 3">SM1705</strain>
    </source>
</reference>
<dbReference type="EMBL" id="QUQO01000001">
    <property type="protein sequence ID" value="RFB04161.1"/>
    <property type="molecule type" value="Genomic_DNA"/>
</dbReference>
<sequence length="289" mass="31427">MFAMRKYISVIAGLSCLAAGSIASAQLVESDIDYSQLLEDHKRQQEEQWRPLFEVMLLEDDETVETPAQSRLASEDTHASQTALFLPDEDGKGGLLLLPRKDEFDLILSANNKTCSDARPSSDQLQNRAAAYAGDGASFALRGVPSDCDAGGFAFSSEGQNDESDIGVYLSPALAECLDGACTLRGVKGEIRVGELKESEDGKNSWYMYAAADGTRVVWDERPSGILDLQNSVDVSDSLTMGDLEAGILLSRGTADLSLNYVHRRSKFSTWDDKVVDNADYIGVKISFD</sequence>
<evidence type="ECO:0000313" key="3">
    <source>
        <dbReference type="Proteomes" id="UP000264589"/>
    </source>
</evidence>
<comment type="caution">
    <text evidence="2">The sequence shown here is derived from an EMBL/GenBank/DDBJ whole genome shotgun (WGS) entry which is preliminary data.</text>
</comment>
<keyword evidence="1" id="KW-0732">Signal</keyword>
<evidence type="ECO:0008006" key="4">
    <source>
        <dbReference type="Google" id="ProtNLM"/>
    </source>
</evidence>
<dbReference type="InParanoid" id="A0A371RFC3"/>
<accession>A0A371RFC3</accession>
<gene>
    <name evidence="2" type="ORF">DX908_02010</name>
</gene>
<feature type="signal peptide" evidence="1">
    <location>
        <begin position="1"/>
        <end position="25"/>
    </location>
</feature>
<proteinExistence type="predicted"/>
<name>A0A371RFC3_9PROT</name>
<protein>
    <recommendedName>
        <fullName evidence="4">DUF2219 domain-containing protein</fullName>
    </recommendedName>
</protein>
<evidence type="ECO:0000313" key="2">
    <source>
        <dbReference type="EMBL" id="RFB04161.1"/>
    </source>
</evidence>
<organism evidence="2 3">
    <name type="scientific">Parvularcula marina</name>
    <dbReference type="NCBI Taxonomy" id="2292771"/>
    <lineage>
        <taxon>Bacteria</taxon>
        <taxon>Pseudomonadati</taxon>
        <taxon>Pseudomonadota</taxon>
        <taxon>Alphaproteobacteria</taxon>
        <taxon>Parvularculales</taxon>
        <taxon>Parvularculaceae</taxon>
        <taxon>Parvularcula</taxon>
    </lineage>
</organism>